<dbReference type="PANTHER" id="PTHR35283:SF3">
    <property type="entry name" value="T12C22.21 PROTEIN"/>
    <property type="match status" value="1"/>
</dbReference>
<dbReference type="AlphaFoldDB" id="A0AAW1NTV2"/>
<proteinExistence type="predicted"/>
<name>A0AAW1NTV2_9CHLO</name>
<evidence type="ECO:0000313" key="2">
    <source>
        <dbReference type="EMBL" id="KAK9798557.1"/>
    </source>
</evidence>
<keyword evidence="3" id="KW-1185">Reference proteome</keyword>
<dbReference type="Pfam" id="PF11255">
    <property type="entry name" value="DUF3054"/>
    <property type="match status" value="1"/>
</dbReference>
<gene>
    <name evidence="2" type="ORF">WJX73_004658</name>
</gene>
<dbReference type="PANTHER" id="PTHR35283">
    <property type="entry name" value="T12C22.21 PROTEIN"/>
    <property type="match status" value="1"/>
</dbReference>
<feature type="compositionally biased region" description="Polar residues" evidence="1">
    <location>
        <begin position="33"/>
        <end position="51"/>
    </location>
</feature>
<feature type="region of interest" description="Disordered" evidence="1">
    <location>
        <begin position="32"/>
        <end position="65"/>
    </location>
</feature>
<sequence>MVTQEALQIGSEPGCVRFVQLDELTLTSTLTSQDYKQQGSDTQSEQASSSGRVVLTEDRPERSEAKGLRLQKVERMGDQSWAGVAAVDRGSSSDNTWRRKATLYAGDSVSILTFAAIGQASHGHHLDPVSTLGVAGPFLLGWFAACQLTGATEPVSGAKAGAWQATKCWAVGIPAGIVLRSVLTGHAPEIGFAGVTMVCTLITLVGWRTVYAALTAGKTKQAPARRRRGDKQGNPLEFFRLLTSLVKRW</sequence>
<dbReference type="InterPro" id="IPR021414">
    <property type="entry name" value="DUF3054"/>
</dbReference>
<dbReference type="Proteomes" id="UP001465755">
    <property type="component" value="Unassembled WGS sequence"/>
</dbReference>
<organism evidence="2 3">
    <name type="scientific">Symbiochloris irregularis</name>
    <dbReference type="NCBI Taxonomy" id="706552"/>
    <lineage>
        <taxon>Eukaryota</taxon>
        <taxon>Viridiplantae</taxon>
        <taxon>Chlorophyta</taxon>
        <taxon>core chlorophytes</taxon>
        <taxon>Trebouxiophyceae</taxon>
        <taxon>Trebouxiales</taxon>
        <taxon>Trebouxiaceae</taxon>
        <taxon>Symbiochloris</taxon>
    </lineage>
</organism>
<feature type="compositionally biased region" description="Basic and acidic residues" evidence="1">
    <location>
        <begin position="55"/>
        <end position="65"/>
    </location>
</feature>
<protein>
    <recommendedName>
        <fullName evidence="4">DUF3054 domain-containing protein</fullName>
    </recommendedName>
</protein>
<evidence type="ECO:0000256" key="1">
    <source>
        <dbReference type="SAM" id="MobiDB-lite"/>
    </source>
</evidence>
<reference evidence="2 3" key="1">
    <citation type="journal article" date="2024" name="Nat. Commun.">
        <title>Phylogenomics reveals the evolutionary origins of lichenization in chlorophyte algae.</title>
        <authorList>
            <person name="Puginier C."/>
            <person name="Libourel C."/>
            <person name="Otte J."/>
            <person name="Skaloud P."/>
            <person name="Haon M."/>
            <person name="Grisel S."/>
            <person name="Petersen M."/>
            <person name="Berrin J.G."/>
            <person name="Delaux P.M."/>
            <person name="Dal Grande F."/>
            <person name="Keller J."/>
        </authorList>
    </citation>
    <scope>NUCLEOTIDE SEQUENCE [LARGE SCALE GENOMIC DNA]</scope>
    <source>
        <strain evidence="2 3">SAG 2036</strain>
    </source>
</reference>
<dbReference type="EMBL" id="JALJOQ010000097">
    <property type="protein sequence ID" value="KAK9798557.1"/>
    <property type="molecule type" value="Genomic_DNA"/>
</dbReference>
<accession>A0AAW1NTV2</accession>
<evidence type="ECO:0008006" key="4">
    <source>
        <dbReference type="Google" id="ProtNLM"/>
    </source>
</evidence>
<comment type="caution">
    <text evidence="2">The sequence shown here is derived from an EMBL/GenBank/DDBJ whole genome shotgun (WGS) entry which is preliminary data.</text>
</comment>
<evidence type="ECO:0000313" key="3">
    <source>
        <dbReference type="Proteomes" id="UP001465755"/>
    </source>
</evidence>